<dbReference type="STRING" id="438753.AZC_3529"/>
<reference evidence="3 4" key="3">
    <citation type="journal article" date="2008" name="BMC Genomics">
        <title>The genome of the versatile nitrogen fixer Azorhizobium caulinodans ORS571.</title>
        <authorList>
            <person name="Lee KB."/>
            <person name="Backer P.D."/>
            <person name="Aono T."/>
            <person name="Liu CT."/>
            <person name="Suzuki S."/>
            <person name="Suzuki T."/>
            <person name="Kaneko T."/>
            <person name="Yamada M."/>
            <person name="Tabata S."/>
            <person name="Kupfer D.M."/>
            <person name="Najar F.Z."/>
            <person name="Wiley G.B."/>
            <person name="Roe B."/>
            <person name="Binnewies T.T."/>
            <person name="Ussery D.W."/>
            <person name="D'Haeze W."/>
            <person name="Herder J.D."/>
            <person name="Gevers D."/>
            <person name="Vereecke D."/>
            <person name="Holsters M."/>
            <person name="Oyaizu H."/>
        </authorList>
    </citation>
    <scope>NUCLEOTIDE SEQUENCE [LARGE SCALE GENOMIC DNA]</scope>
    <source>
        <strain evidence="4">ATCC 43989 / DSM 5975 / JCM 20966 / LMG 6465 / NBRC 14845 / NCIMB 13405 / ORS 571</strain>
    </source>
</reference>
<feature type="region of interest" description="Disordered" evidence="1">
    <location>
        <begin position="167"/>
        <end position="186"/>
    </location>
</feature>
<reference evidence="3 4" key="5">
    <citation type="journal article" date="2010" name="Appl. Environ. Microbiol.">
        <title>phrR-like gene praR of Azorhizobium caulinodans ORS571 is essential for symbiosis with Sesbania rostrata and is involved in expression of reb genes.</title>
        <authorList>
            <person name="Akiba N."/>
            <person name="Aono T."/>
            <person name="Toyazaki H."/>
            <person name="Sato S."/>
            <person name="Oyaizu H."/>
        </authorList>
    </citation>
    <scope>NUCLEOTIDE SEQUENCE [LARGE SCALE GENOMIC DNA]</scope>
    <source>
        <strain evidence="4">ATCC 43989 / DSM 5975 / JCM 20966 / LMG 6465 / NBRC 14845 / NCIMB 13405 / ORS 571</strain>
    </source>
</reference>
<feature type="domain" description="Cyanovirin-N" evidence="2">
    <location>
        <begin position="98"/>
        <end position="238"/>
    </location>
</feature>
<proteinExistence type="predicted"/>
<dbReference type="eggNOG" id="ENOG503374K">
    <property type="taxonomic scope" value="Bacteria"/>
</dbReference>
<evidence type="ECO:0000256" key="1">
    <source>
        <dbReference type="SAM" id="MobiDB-lite"/>
    </source>
</evidence>
<name>A8IES4_AZOC5</name>
<dbReference type="SUPFAM" id="SSF51322">
    <property type="entry name" value="Cyanovirin-N"/>
    <property type="match status" value="1"/>
</dbReference>
<dbReference type="Gene3D" id="2.30.60.10">
    <property type="entry name" value="Cyanovirin-N"/>
    <property type="match status" value="2"/>
</dbReference>
<accession>A8IES4</accession>
<dbReference type="AlphaFoldDB" id="A8IES4"/>
<evidence type="ECO:0000313" key="4">
    <source>
        <dbReference type="Proteomes" id="UP000000270"/>
    </source>
</evidence>
<dbReference type="Proteomes" id="UP000000270">
    <property type="component" value="Chromosome"/>
</dbReference>
<sequence>MPLFTLKKQSVQTALYRPAKTHLPQLNVGIAWRIHHFVEKFRSSLLTRGRLNRRIGAARRSWRLGMSLRRFALLVLGGLSLSVAAPQIAAAQSVPSGPYLRSCNDVRVSRGVDLVAMCRARNGEWFPTRLPNFLSCVSAIQNLDGNLACERGRGGGGGWNGGGGGWNGGGGGYAPPPPPPPRNNLPPGSYRASCQVQDFSGGWLRASCNNGRNQWRNTQLYVPGCKGDIGNMGGNLVCNR</sequence>
<evidence type="ECO:0000313" key="3">
    <source>
        <dbReference type="EMBL" id="BAF89527.1"/>
    </source>
</evidence>
<dbReference type="InterPro" id="IPR036673">
    <property type="entry name" value="Cyanovirin-N_sf"/>
</dbReference>
<reference evidence="3 4" key="6">
    <citation type="journal article" date="2011" name="Appl. Environ. Microbiol.">
        <title>Involvement of the azorhizobial chromosome partition gene (parA) in the onset of bacteroid differentiation during Sesbania rostrata stem nodule development.</title>
        <authorList>
            <person name="Liu CT."/>
            <person name="Lee KB."/>
            <person name="Wang YS."/>
            <person name="Peng MH."/>
            <person name="Lee KT."/>
            <person name="Suzuki S."/>
            <person name="Suzuki T."/>
            <person name="Oyaizu H."/>
        </authorList>
    </citation>
    <scope>NUCLEOTIDE SEQUENCE [LARGE SCALE GENOMIC DNA]</scope>
    <source>
        <strain evidence="4">ATCC 43989 / DSM 5975 / JCM 20966 / LMG 6465 / NBRC 14845 / NCIMB 13405 / ORS 571</strain>
    </source>
</reference>
<evidence type="ECO:0000259" key="2">
    <source>
        <dbReference type="SMART" id="SM01111"/>
    </source>
</evidence>
<keyword evidence="4" id="KW-1185">Reference proteome</keyword>
<gene>
    <name evidence="3" type="ordered locus">AZC_3529</name>
</gene>
<dbReference type="KEGG" id="azc:AZC_3529"/>
<dbReference type="InterPro" id="IPR011058">
    <property type="entry name" value="Cyanovirin-N"/>
</dbReference>
<reference evidence="3 4" key="1">
    <citation type="journal article" date="2007" name="Appl. Environ. Microbiol.">
        <title>Rhizobial factors required for stem nodule maturation and maintenance in Sesbania rostrata-Azorhizobium caulinodans ORS571 symbiosis.</title>
        <authorList>
            <person name="Suzuki S."/>
            <person name="Aono T."/>
            <person name="Lee KB."/>
            <person name="Suzuki T."/>
            <person name="Liu CT."/>
            <person name="Miwa H."/>
            <person name="Wakao S."/>
            <person name="Iki T."/>
            <person name="Oyaizu H."/>
        </authorList>
    </citation>
    <scope>NUCLEOTIDE SEQUENCE [LARGE SCALE GENOMIC DNA]</scope>
    <source>
        <strain evidence="4">ATCC 43989 / DSM 5975 / JCM 20966 / LMG 6465 / NBRC 14845 / NCIMB 13405 / ORS 571</strain>
    </source>
</reference>
<dbReference type="Pfam" id="PF08881">
    <property type="entry name" value="CVNH"/>
    <property type="match status" value="1"/>
</dbReference>
<feature type="compositionally biased region" description="Pro residues" evidence="1">
    <location>
        <begin position="174"/>
        <end position="184"/>
    </location>
</feature>
<reference evidence="4" key="2">
    <citation type="submission" date="2007-04" db="EMBL/GenBank/DDBJ databases">
        <title>Complete genome sequence of the nitrogen-fixing bacterium Azorhizobium caulinodans ORS571.</title>
        <authorList>
            <person name="Lee K.B."/>
            <person name="Backer P.D."/>
            <person name="Aono T."/>
            <person name="Liu C.T."/>
            <person name="Suzuki S."/>
            <person name="Suzuki T."/>
            <person name="Kaneko T."/>
            <person name="Yamada M."/>
            <person name="Tabata S."/>
            <person name="Kupfer D.M."/>
            <person name="Najar F.Z."/>
            <person name="Wiley G.B."/>
            <person name="Roe B."/>
            <person name="Binnewies T."/>
            <person name="Ussery D."/>
            <person name="Vereecke D."/>
            <person name="Gevers D."/>
            <person name="Holsters M."/>
            <person name="Oyaizu H."/>
        </authorList>
    </citation>
    <scope>NUCLEOTIDE SEQUENCE [LARGE SCALE GENOMIC DNA]</scope>
    <source>
        <strain evidence="4">ATCC 43989 / DSM 5975 / JCM 20966 / LMG 6465 / NBRC 14845 / NCIMB 13405 / ORS 571</strain>
    </source>
</reference>
<protein>
    <recommendedName>
        <fullName evidence="2">Cyanovirin-N domain-containing protein</fullName>
    </recommendedName>
</protein>
<organism evidence="3 4">
    <name type="scientific">Azorhizobium caulinodans (strain ATCC 43989 / DSM 5975 / JCM 20966 / LMG 6465 / NBRC 14845 / NCIMB 13405 / ORS 571)</name>
    <dbReference type="NCBI Taxonomy" id="438753"/>
    <lineage>
        <taxon>Bacteria</taxon>
        <taxon>Pseudomonadati</taxon>
        <taxon>Pseudomonadota</taxon>
        <taxon>Alphaproteobacteria</taxon>
        <taxon>Hyphomicrobiales</taxon>
        <taxon>Xanthobacteraceae</taxon>
        <taxon>Azorhizobium</taxon>
    </lineage>
</organism>
<dbReference type="SMART" id="SM01111">
    <property type="entry name" value="CVNH"/>
    <property type="match status" value="1"/>
</dbReference>
<dbReference type="EMBL" id="AP009384">
    <property type="protein sequence ID" value="BAF89527.1"/>
    <property type="molecule type" value="Genomic_DNA"/>
</dbReference>
<reference evidence="3 4" key="4">
    <citation type="journal article" date="2009" name="Appl. Environ. Microbiol.">
        <title>Comparative genome-wide transcriptional profiling of Azorhizobium caulinodans ORS571 grown under free-living and symbiotic conditions.</title>
        <authorList>
            <person name="Tsukada S."/>
            <person name="Aono T."/>
            <person name="Akiba N."/>
            <person name="Lee KB."/>
            <person name="Liu CT."/>
            <person name="Toyazaki H."/>
            <person name="Oyaizu H."/>
        </authorList>
    </citation>
    <scope>NUCLEOTIDE SEQUENCE [LARGE SCALE GENOMIC DNA]</scope>
    <source>
        <strain evidence="4">ATCC 43989 / DSM 5975 / JCM 20966 / LMG 6465 / NBRC 14845 / NCIMB 13405 / ORS 571</strain>
    </source>
</reference>
<dbReference type="HOGENOM" id="CLU_1154541_0_0_5"/>